<proteinExistence type="predicted"/>
<evidence type="ECO:0000313" key="4">
    <source>
        <dbReference type="Proteomes" id="UP000826462"/>
    </source>
</evidence>
<evidence type="ECO:0000256" key="2">
    <source>
        <dbReference type="SAM" id="SignalP"/>
    </source>
</evidence>
<sequence length="99" mass="9313">MNKAIYTFIAAAAALALSGSAFAQNNTLATPSVVSPAAAAATATNGYGTPGATGSDSGTSAGTSNAGAPKGTNTSSAANTTAYGVNNTLARPSTTSPAQ</sequence>
<evidence type="ECO:0000256" key="1">
    <source>
        <dbReference type="SAM" id="MobiDB-lite"/>
    </source>
</evidence>
<evidence type="ECO:0000313" key="3">
    <source>
        <dbReference type="EMBL" id="QYD68197.1"/>
    </source>
</evidence>
<organism evidence="3 4">
    <name type="scientific">Paraburkholderia edwinii</name>
    <dbReference type="NCBI Taxonomy" id="2861782"/>
    <lineage>
        <taxon>Bacteria</taxon>
        <taxon>Pseudomonadati</taxon>
        <taxon>Pseudomonadota</taxon>
        <taxon>Betaproteobacteria</taxon>
        <taxon>Burkholderiales</taxon>
        <taxon>Burkholderiaceae</taxon>
        <taxon>Paraburkholderia</taxon>
    </lineage>
</organism>
<keyword evidence="4" id="KW-1185">Reference proteome</keyword>
<feature type="compositionally biased region" description="Polar residues" evidence="1">
    <location>
        <begin position="83"/>
        <end position="99"/>
    </location>
</feature>
<dbReference type="Proteomes" id="UP000826462">
    <property type="component" value="Chromosome 1"/>
</dbReference>
<protein>
    <submittedName>
        <fullName evidence="3">Uncharacterized protein</fullName>
    </submittedName>
</protein>
<feature type="chain" id="PRO_5047192233" evidence="2">
    <location>
        <begin position="24"/>
        <end position="99"/>
    </location>
</feature>
<feature type="region of interest" description="Disordered" evidence="1">
    <location>
        <begin position="44"/>
        <end position="99"/>
    </location>
</feature>
<dbReference type="RefSeq" id="WP_219797590.1">
    <property type="nucleotide sequence ID" value="NZ_CP080095.1"/>
</dbReference>
<reference evidence="3 4" key="1">
    <citation type="submission" date="2021-07" db="EMBL/GenBank/DDBJ databases">
        <title>Paraburkholderia edwinii protects Aspergillus sp. from phenazines by acting as a toxin sponge.</title>
        <authorList>
            <person name="Dahlstrom K.M."/>
            <person name="Newman D.K."/>
        </authorList>
    </citation>
    <scope>NUCLEOTIDE SEQUENCE [LARGE SCALE GENOMIC DNA]</scope>
    <source>
        <strain evidence="3 4">Pe01</strain>
    </source>
</reference>
<name>A0ABX8UIM4_9BURK</name>
<dbReference type="EMBL" id="CP080095">
    <property type="protein sequence ID" value="QYD68197.1"/>
    <property type="molecule type" value="Genomic_DNA"/>
</dbReference>
<accession>A0ABX8UIM4</accession>
<keyword evidence="2" id="KW-0732">Signal</keyword>
<gene>
    <name evidence="3" type="ORF">KZJ38_18275</name>
</gene>
<feature type="signal peptide" evidence="2">
    <location>
        <begin position="1"/>
        <end position="23"/>
    </location>
</feature>
<feature type="compositionally biased region" description="Low complexity" evidence="1">
    <location>
        <begin position="44"/>
        <end position="82"/>
    </location>
</feature>